<dbReference type="Proteomes" id="UP001075225">
    <property type="component" value="Unassembled WGS sequence"/>
</dbReference>
<dbReference type="AlphaFoldDB" id="A0A9Q4PVH0"/>
<feature type="transmembrane region" description="Helical" evidence="1">
    <location>
        <begin position="382"/>
        <end position="403"/>
    </location>
</feature>
<feature type="transmembrane region" description="Helical" evidence="1">
    <location>
        <begin position="330"/>
        <end position="352"/>
    </location>
</feature>
<feature type="transmembrane region" description="Helical" evidence="1">
    <location>
        <begin position="358"/>
        <end position="375"/>
    </location>
</feature>
<evidence type="ECO:0000256" key="1">
    <source>
        <dbReference type="SAM" id="Phobius"/>
    </source>
</evidence>
<evidence type="ECO:0000313" key="2">
    <source>
        <dbReference type="EMBL" id="MCZ6160346.1"/>
    </source>
</evidence>
<feature type="transmembrane region" description="Helical" evidence="1">
    <location>
        <begin position="219"/>
        <end position="248"/>
    </location>
</feature>
<keyword evidence="1" id="KW-1133">Transmembrane helix</keyword>
<accession>A0A9Q4PVH0</accession>
<organism evidence="2 3">
    <name type="scientific">Campylobacter ureolyticus</name>
    <dbReference type="NCBI Taxonomy" id="827"/>
    <lineage>
        <taxon>Bacteria</taxon>
        <taxon>Pseudomonadati</taxon>
        <taxon>Campylobacterota</taxon>
        <taxon>Epsilonproteobacteria</taxon>
        <taxon>Campylobacterales</taxon>
        <taxon>Campylobacteraceae</taxon>
        <taxon>Campylobacter</taxon>
    </lineage>
</organism>
<sequence length="555" mass="66610">MSFEDVLYNKDKEILECEEFIKYIYCIFFDIYKKNINLDNLARLLYSKIDILDNLNPYKDDTFIEKLMQIDDDIYRQIECIKQDVRNDFKDLNAKNQEKLKLLKDKLEIKYNLKYFDDNICLEYEFYQRHKENFKDFNFAKSYYDRLHYIKKEILTNCFFDKYIYKKSQKIKKEALLNIFKMIKNNQWISTVLFFGFGFIVYFLYFYKYTPFIPGQEFIYVITATSAIFLLIPTFILFFVWFFWIMYVSEKENGKFKERLFFYDSVFVNILSLILSMVFIIICSDTISKFIPNLNTLNTISGIFYLLALFFLPFISFHVVISFSIKNEKFMFFFFLFVFFIASAYSFSLAFMSDKTSFIIYIFFGVLFCWAILISNVTDDKFYMSAFSISVVFLIVGSVFFFIDSVYRYLNFGNIDYEYIILDKNAKLPDEICDDTYIKNIKKPKEMISYKDGNLTYRLENNTTKSLNISFKCLAFIDENNNTIKTYKNENISRDNKTDKKIFVVIPTYFTKDSDIIKLHNIKVLSALGNKWFIESKNGFRFKIDKSHIKTEILD</sequence>
<feature type="transmembrane region" description="Helical" evidence="1">
    <location>
        <begin position="188"/>
        <end position="207"/>
    </location>
</feature>
<feature type="transmembrane region" description="Helical" evidence="1">
    <location>
        <begin position="260"/>
        <end position="282"/>
    </location>
</feature>
<feature type="transmembrane region" description="Helical" evidence="1">
    <location>
        <begin position="302"/>
        <end position="323"/>
    </location>
</feature>
<keyword evidence="1" id="KW-0812">Transmembrane</keyword>
<reference evidence="2" key="1">
    <citation type="submission" date="2022-12" db="EMBL/GenBank/DDBJ databases">
        <title>Species Delineation and Comparative Genomics within the Campylobacter ureolyticus Complex.</title>
        <authorList>
            <person name="Maki J."/>
            <person name="Howard M."/>
            <person name="Connelly S."/>
            <person name="Hardy D.J."/>
            <person name="Cameron A."/>
        </authorList>
    </citation>
    <scope>NUCLEOTIDE SEQUENCE</scope>
    <source>
        <strain evidence="2">URMC_787</strain>
    </source>
</reference>
<comment type="caution">
    <text evidence="2">The sequence shown here is derived from an EMBL/GenBank/DDBJ whole genome shotgun (WGS) entry which is preliminary data.</text>
</comment>
<dbReference type="RefSeq" id="WP_269485009.1">
    <property type="nucleotide sequence ID" value="NZ_JAPXGO010000007.1"/>
</dbReference>
<dbReference type="EMBL" id="JAPXGO010000007">
    <property type="protein sequence ID" value="MCZ6160346.1"/>
    <property type="molecule type" value="Genomic_DNA"/>
</dbReference>
<evidence type="ECO:0000313" key="3">
    <source>
        <dbReference type="Proteomes" id="UP001075225"/>
    </source>
</evidence>
<name>A0A9Q4PVH0_9BACT</name>
<proteinExistence type="predicted"/>
<keyword evidence="1" id="KW-0472">Membrane</keyword>
<protein>
    <submittedName>
        <fullName evidence="2">Uncharacterized protein</fullName>
    </submittedName>
</protein>
<gene>
    <name evidence="2" type="ORF">O6B32_07620</name>
</gene>